<keyword evidence="5 7" id="KW-1133">Transmembrane helix</keyword>
<proteinExistence type="inferred from homology"/>
<feature type="transmembrane region" description="Helical" evidence="7">
    <location>
        <begin position="353"/>
        <end position="374"/>
    </location>
</feature>
<keyword evidence="3" id="KW-1003">Cell membrane</keyword>
<feature type="transmembrane region" description="Helical" evidence="7">
    <location>
        <begin position="165"/>
        <end position="187"/>
    </location>
</feature>
<evidence type="ECO:0000256" key="7">
    <source>
        <dbReference type="SAM" id="Phobius"/>
    </source>
</evidence>
<feature type="transmembrane region" description="Helical" evidence="7">
    <location>
        <begin position="194"/>
        <end position="213"/>
    </location>
</feature>
<dbReference type="RefSeq" id="WP_015853161.1">
    <property type="nucleotide sequence ID" value="NC_012881.1"/>
</dbReference>
<dbReference type="PANTHER" id="PTHR42775:SF1">
    <property type="entry name" value="PERMEASE RV2963-RELATED"/>
    <property type="match status" value="1"/>
</dbReference>
<evidence type="ECO:0000313" key="9">
    <source>
        <dbReference type="Proteomes" id="UP000002601"/>
    </source>
</evidence>
<feature type="transmembrane region" description="Helical" evidence="7">
    <location>
        <begin position="260"/>
        <end position="278"/>
    </location>
</feature>
<evidence type="ECO:0000256" key="1">
    <source>
        <dbReference type="ARBA" id="ARBA00004651"/>
    </source>
</evidence>
<dbReference type="InterPro" id="IPR053166">
    <property type="entry name" value="UPF0718_permease"/>
</dbReference>
<keyword evidence="6 7" id="KW-0472">Membrane</keyword>
<feature type="transmembrane region" description="Helical" evidence="7">
    <location>
        <begin position="136"/>
        <end position="159"/>
    </location>
</feature>
<comment type="similarity">
    <text evidence="2">Belongs to the UPF0718 family.</text>
</comment>
<dbReference type="Proteomes" id="UP000002601">
    <property type="component" value="Chromosome"/>
</dbReference>
<dbReference type="eggNOG" id="COG0701">
    <property type="taxonomic scope" value="Bacteria"/>
</dbReference>
<keyword evidence="4 7" id="KW-0812">Transmembrane</keyword>
<evidence type="ECO:0000256" key="4">
    <source>
        <dbReference type="ARBA" id="ARBA00022692"/>
    </source>
</evidence>
<organism evidence="8 9">
    <name type="scientific">Maridesulfovibrio salexigens (strain ATCC 14822 / DSM 2638 / NCIMB 8403 / VKM B-1763)</name>
    <name type="common">Desulfovibrio salexigens</name>
    <dbReference type="NCBI Taxonomy" id="526222"/>
    <lineage>
        <taxon>Bacteria</taxon>
        <taxon>Pseudomonadati</taxon>
        <taxon>Thermodesulfobacteriota</taxon>
        <taxon>Desulfovibrionia</taxon>
        <taxon>Desulfovibrionales</taxon>
        <taxon>Desulfovibrionaceae</taxon>
        <taxon>Maridesulfovibrio</taxon>
    </lineage>
</organism>
<dbReference type="KEGG" id="dsa:Desal_3294"/>
<dbReference type="InterPro" id="IPR005524">
    <property type="entry name" value="DUF318"/>
</dbReference>
<dbReference type="Pfam" id="PF03773">
    <property type="entry name" value="ArsP_1"/>
    <property type="match status" value="1"/>
</dbReference>
<dbReference type="STRING" id="526222.Desal_3294"/>
<evidence type="ECO:0000256" key="3">
    <source>
        <dbReference type="ARBA" id="ARBA00022475"/>
    </source>
</evidence>
<accession>C6BRW2</accession>
<feature type="transmembrane region" description="Helical" evidence="7">
    <location>
        <begin position="319"/>
        <end position="341"/>
    </location>
</feature>
<comment type="subcellular location">
    <subcellularLocation>
        <location evidence="1">Cell membrane</location>
        <topology evidence="1">Multi-pass membrane protein</topology>
    </subcellularLocation>
</comment>
<protein>
    <submittedName>
        <fullName evidence="8">Permease</fullName>
    </submittedName>
</protein>
<dbReference type="PANTHER" id="PTHR42775">
    <property type="entry name" value="PERMEASE RV2963-RELATED"/>
    <property type="match status" value="1"/>
</dbReference>
<gene>
    <name evidence="8" type="ordered locus">Desal_3294</name>
</gene>
<keyword evidence="9" id="KW-1185">Reference proteome</keyword>
<evidence type="ECO:0000313" key="8">
    <source>
        <dbReference type="EMBL" id="ACS81345.1"/>
    </source>
</evidence>
<feature type="transmembrane region" description="Helical" evidence="7">
    <location>
        <begin position="45"/>
        <end position="61"/>
    </location>
</feature>
<evidence type="ECO:0000256" key="2">
    <source>
        <dbReference type="ARBA" id="ARBA00006386"/>
    </source>
</evidence>
<dbReference type="GO" id="GO:0005886">
    <property type="term" value="C:plasma membrane"/>
    <property type="evidence" value="ECO:0007669"/>
    <property type="project" value="UniProtKB-SubCell"/>
</dbReference>
<sequence length="378" mass="40267">MEELNIKPCACSSESKGLEPLGINSEAETVVEEQEESTLPIKGNALWAAMGGGLVVWYAIYSQLLPFSKYAAFDLFGLLPGSHLGEAVQFFIYDTPKVLMLLVLVVFGIGIIRSYVTVEWTRKVLAGKRESYGNVLAALLGVVTPFCSCSAVPLFIGFVAGEVPLGVTFSFLISAPMVNEVALVLLYGLMGWKVAALYFVTGISIAIVAGWVIGRLGMEKHVEGWVKLASAQNNGPQNGMSVEDRVVFGLDSVKEIVGKVWLYVVIGIAAGAAIHGYVPEDMMASIMGKGVWWAVPASVLLGIPMYTNAAGVIPIVDALLGKGAALGTVLAFMMSVIALSFPEMVILRKVLKPKLIAVFVGVVASGILIVGYLFNMII</sequence>
<name>C6BRW2_MARSD</name>
<dbReference type="OrthoDB" id="9777774at2"/>
<reference evidence="8 9" key="1">
    <citation type="submission" date="2009-06" db="EMBL/GenBank/DDBJ databases">
        <title>Complete sequence of Desulfovibrio salexigens DSM 2638.</title>
        <authorList>
            <consortium name="US DOE Joint Genome Institute"/>
            <person name="Lucas S."/>
            <person name="Copeland A."/>
            <person name="Lapidus A."/>
            <person name="Glavina del Rio T."/>
            <person name="Tice H."/>
            <person name="Bruce D."/>
            <person name="Goodwin L."/>
            <person name="Pitluck S."/>
            <person name="Munk A.C."/>
            <person name="Brettin T."/>
            <person name="Detter J.C."/>
            <person name="Han C."/>
            <person name="Tapia R."/>
            <person name="Larimer F."/>
            <person name="Land M."/>
            <person name="Hauser L."/>
            <person name="Kyrpides N."/>
            <person name="Anderson I."/>
            <person name="Wall J.D."/>
            <person name="Arkin A.P."/>
            <person name="Dehal P."/>
            <person name="Chivian D."/>
            <person name="Giles B."/>
            <person name="Hazen T.C."/>
        </authorList>
    </citation>
    <scope>NUCLEOTIDE SEQUENCE [LARGE SCALE GENOMIC DNA]</scope>
    <source>
        <strain evidence="9">ATCC 14822 / DSM 2638 / NCIMB 8403 / VKM B-1763</strain>
    </source>
</reference>
<dbReference type="HOGENOM" id="CLU_059148_0_0_7"/>
<dbReference type="AlphaFoldDB" id="C6BRW2"/>
<feature type="transmembrane region" description="Helical" evidence="7">
    <location>
        <begin position="290"/>
        <end position="307"/>
    </location>
</feature>
<feature type="transmembrane region" description="Helical" evidence="7">
    <location>
        <begin position="98"/>
        <end position="116"/>
    </location>
</feature>
<evidence type="ECO:0000256" key="6">
    <source>
        <dbReference type="ARBA" id="ARBA00023136"/>
    </source>
</evidence>
<dbReference type="EMBL" id="CP001649">
    <property type="protein sequence ID" value="ACS81345.1"/>
    <property type="molecule type" value="Genomic_DNA"/>
</dbReference>
<evidence type="ECO:0000256" key="5">
    <source>
        <dbReference type="ARBA" id="ARBA00022989"/>
    </source>
</evidence>